<organism evidence="8 9">
    <name type="scientific">Mucor lusitanicus CBS 277.49</name>
    <dbReference type="NCBI Taxonomy" id="747725"/>
    <lineage>
        <taxon>Eukaryota</taxon>
        <taxon>Fungi</taxon>
        <taxon>Fungi incertae sedis</taxon>
        <taxon>Mucoromycota</taxon>
        <taxon>Mucoromycotina</taxon>
        <taxon>Mucoromycetes</taxon>
        <taxon>Mucorales</taxon>
        <taxon>Mucorineae</taxon>
        <taxon>Mucoraceae</taxon>
        <taxon>Mucor</taxon>
    </lineage>
</organism>
<dbReference type="PANTHER" id="PTHR18896:SF186">
    <property type="entry name" value="PHOSPHOLIPASE D"/>
    <property type="match status" value="1"/>
</dbReference>
<dbReference type="Gene3D" id="3.30.870.10">
    <property type="entry name" value="Endonuclease Chain A"/>
    <property type="match status" value="3"/>
</dbReference>
<evidence type="ECO:0000256" key="5">
    <source>
        <dbReference type="PIRNR" id="PIRNR009376"/>
    </source>
</evidence>
<keyword evidence="1" id="KW-0677">Repeat</keyword>
<dbReference type="InterPro" id="IPR025202">
    <property type="entry name" value="PLD-like_dom"/>
</dbReference>
<evidence type="ECO:0000313" key="9">
    <source>
        <dbReference type="Proteomes" id="UP000077051"/>
    </source>
</evidence>
<dbReference type="EMBL" id="AMYB01000001">
    <property type="protein sequence ID" value="OAD09156.1"/>
    <property type="molecule type" value="Genomic_DNA"/>
</dbReference>
<keyword evidence="4" id="KW-0443">Lipid metabolism</keyword>
<dbReference type="VEuPathDB" id="FungiDB:MUCCIDRAFT_159312"/>
<comment type="catalytic activity">
    <reaction evidence="5">
        <text>a 1,2-diacyl-sn-glycero-3-phosphocholine + H2O = a 1,2-diacyl-sn-glycero-3-phosphate + choline + H(+)</text>
        <dbReference type="Rhea" id="RHEA:14445"/>
        <dbReference type="ChEBI" id="CHEBI:15354"/>
        <dbReference type="ChEBI" id="CHEBI:15377"/>
        <dbReference type="ChEBI" id="CHEBI:15378"/>
        <dbReference type="ChEBI" id="CHEBI:57643"/>
        <dbReference type="ChEBI" id="CHEBI:58608"/>
        <dbReference type="EC" id="3.1.4.4"/>
    </reaction>
</comment>
<proteinExistence type="inferred from homology"/>
<gene>
    <name evidence="8" type="ORF">MUCCIDRAFT_159312</name>
</gene>
<feature type="domain" description="PLD phosphodiesterase" evidence="7">
    <location>
        <begin position="161"/>
        <end position="188"/>
    </location>
</feature>
<dbReference type="InterPro" id="IPR001736">
    <property type="entry name" value="PLipase_D/transphosphatidylase"/>
</dbReference>
<feature type="compositionally biased region" description="Basic and acidic residues" evidence="6">
    <location>
        <begin position="607"/>
        <end position="617"/>
    </location>
</feature>
<dbReference type="GO" id="GO:0009395">
    <property type="term" value="P:phospholipid catabolic process"/>
    <property type="evidence" value="ECO:0007669"/>
    <property type="project" value="TreeGrafter"/>
</dbReference>
<evidence type="ECO:0000313" key="8">
    <source>
        <dbReference type="EMBL" id="OAD09156.1"/>
    </source>
</evidence>
<dbReference type="CDD" id="cd09141">
    <property type="entry name" value="PLDc_vPLD1_2_yPLD_like_2"/>
    <property type="match status" value="1"/>
</dbReference>
<dbReference type="AlphaFoldDB" id="A0A168QF85"/>
<sequence>MSFFTNLIEQVKDAFDGSSDKKPEDQDDDFIEQQLANEKHRYDSFAAVRHDAQVKFFIDGQNYCWAVSEAIENAKECIYIEDWWLTPELYMRRPPSRYPEYRLDTLLKRKADQGVKIYVVVYKEVEMALTLDSRHTKDTLQALSENIIVMRHPDHDLGGTFFWSHHEKFVVVDNELAFLGGIDLCFGRWDTHGHPLADFSGRDPESELFPGINRTQLNYTNAIETRKGQDYSDARVRDFEHVKEWDMRLIDKTVIPRMPWHDMSLCVKGAPVLDVARHFCERWNFIKHDKAMNKDNIPFLQPPLGGMGQQQRYIEENPEEHHFQRQRHRHRTHGVTGTMRAQVLRSSAQWSSGVELEHSIQNAYIATILSADHYVYIENQFFISATDNKEDNIIKNQIGNAIVKRIIRAHEEQEKFKVFVLMPLMPAFPADLSTKDAATARLVMHYQYISICRGNDSIVERLKASGIDPDQYIRFYSLRSYDRINRGKLEELLVQQAGYSNSTDQQLHRAGGQEGDRAGIVHHAGDPDFARGTRGEFSVEEEVEYGRVPDDEEVERHRERYNEDGEENYGGNRYGGDGDYEEGIAADSIAKDAMLDGDIESEPWVNDTKEEQPRDAEAEAEESSDYVTEELYIHAKLLIADDKVVIMGSSNLNDRSQCGDRDSEIALIVEDKDTIPSQMNGKYYEASRFAATLRRNLWKEHLGLLPHTEPDQVTNDMLPLPVPQVDDTSSEEDTLVMDPLDDETLERWNFTAKTNTEAFREVFHCVPDDTVTNWEEYKSFYPDPSQIDIGHVHDPEMSVDEIRDQLSNIRGHLVEFPYRFLEGVDLQGESIPFIGDDIQELYT</sequence>
<dbReference type="CDD" id="cd09138">
    <property type="entry name" value="PLDc_vPLD1_2_yPLD_like_1"/>
    <property type="match status" value="1"/>
</dbReference>
<dbReference type="EC" id="3.1.4.4" evidence="5"/>
<accession>A0A168QF85</accession>
<evidence type="ECO:0000256" key="1">
    <source>
        <dbReference type="ARBA" id="ARBA00022737"/>
    </source>
</evidence>
<comment type="caution">
    <text evidence="8">The sequence shown here is derived from an EMBL/GenBank/DDBJ whole genome shotgun (WGS) entry which is preliminary data.</text>
</comment>
<protein>
    <recommendedName>
        <fullName evidence="5">Phospholipase</fullName>
        <ecNumber evidence="5">3.1.4.4</ecNumber>
    </recommendedName>
</protein>
<dbReference type="SMART" id="SM00155">
    <property type="entry name" value="PLDc"/>
    <property type="match status" value="2"/>
</dbReference>
<keyword evidence="3 5" id="KW-0442">Lipid degradation</keyword>
<evidence type="ECO:0000256" key="4">
    <source>
        <dbReference type="ARBA" id="ARBA00023098"/>
    </source>
</evidence>
<reference evidence="8 9" key="1">
    <citation type="submission" date="2015-06" db="EMBL/GenBank/DDBJ databases">
        <title>Expansion of signal transduction pathways in fungi by whole-genome duplication.</title>
        <authorList>
            <consortium name="DOE Joint Genome Institute"/>
            <person name="Corrochano L.M."/>
            <person name="Kuo A."/>
            <person name="Marcet-Houben M."/>
            <person name="Polaino S."/>
            <person name="Salamov A."/>
            <person name="Villalobos J.M."/>
            <person name="Alvarez M.I."/>
            <person name="Avalos J."/>
            <person name="Benito E.P."/>
            <person name="Benoit I."/>
            <person name="Burger G."/>
            <person name="Camino L.P."/>
            <person name="Canovas D."/>
            <person name="Cerda-Olmedo E."/>
            <person name="Cheng J.-F."/>
            <person name="Dominguez A."/>
            <person name="Elias M."/>
            <person name="Eslava A.P."/>
            <person name="Glaser F."/>
            <person name="Grimwood J."/>
            <person name="Gutierrez G."/>
            <person name="Heitman J."/>
            <person name="Henrissat B."/>
            <person name="Iturriaga E.A."/>
            <person name="Lang B.F."/>
            <person name="Lavin J.L."/>
            <person name="Lee S."/>
            <person name="Li W."/>
            <person name="Lindquist E."/>
            <person name="Lopez-Garcia S."/>
            <person name="Luque E.M."/>
            <person name="Marcos A.T."/>
            <person name="Martin J."/>
            <person name="Mccluskey K."/>
            <person name="Medina H.R."/>
            <person name="Miralles-Duran A."/>
            <person name="Miyazaki A."/>
            <person name="Munoz-Torres E."/>
            <person name="Oguiza J.A."/>
            <person name="Ohm R."/>
            <person name="Olmedo M."/>
            <person name="Orejas M."/>
            <person name="Ortiz-Castellanos L."/>
            <person name="Pisabarro A.G."/>
            <person name="Rodriguez-Romero J."/>
            <person name="Ruiz-Herrera J."/>
            <person name="Ruiz-Vazquez R."/>
            <person name="Sanz C."/>
            <person name="Schackwitz W."/>
            <person name="Schmutz J."/>
            <person name="Shahriari M."/>
            <person name="Shelest E."/>
            <person name="Silva-Franco F."/>
            <person name="Soanes D."/>
            <person name="Syed K."/>
            <person name="Tagua V.G."/>
            <person name="Talbot N.J."/>
            <person name="Thon M."/>
            <person name="De Vries R.P."/>
            <person name="Wiebenga A."/>
            <person name="Yadav J.S."/>
            <person name="Braun E.L."/>
            <person name="Baker S."/>
            <person name="Garre V."/>
            <person name="Horwitz B."/>
            <person name="Torres-Martinez S."/>
            <person name="Idnurm A."/>
            <person name="Herrera-Estrella A."/>
            <person name="Gabaldon T."/>
            <person name="Grigoriev I.V."/>
        </authorList>
    </citation>
    <scope>NUCLEOTIDE SEQUENCE [LARGE SCALE GENOMIC DNA]</scope>
    <source>
        <strain evidence="8 9">CBS 277.49</strain>
    </source>
</reference>
<dbReference type="InterPro" id="IPR015679">
    <property type="entry name" value="PLipase_D_fam"/>
</dbReference>
<feature type="region of interest" description="Disordered" evidence="6">
    <location>
        <begin position="601"/>
        <end position="623"/>
    </location>
</feature>
<feature type="compositionally biased region" description="Basic and acidic residues" evidence="6">
    <location>
        <begin position="544"/>
        <end position="563"/>
    </location>
</feature>
<name>A0A168QF85_MUCCL</name>
<evidence type="ECO:0000259" key="7">
    <source>
        <dbReference type="PROSITE" id="PS50035"/>
    </source>
</evidence>
<dbReference type="GO" id="GO:0035556">
    <property type="term" value="P:intracellular signal transduction"/>
    <property type="evidence" value="ECO:0007669"/>
    <property type="project" value="InterPro"/>
</dbReference>
<dbReference type="Proteomes" id="UP000077051">
    <property type="component" value="Unassembled WGS sequence"/>
</dbReference>
<dbReference type="Pfam" id="PF13091">
    <property type="entry name" value="PLDc_2"/>
    <property type="match status" value="1"/>
</dbReference>
<evidence type="ECO:0000256" key="2">
    <source>
        <dbReference type="ARBA" id="ARBA00022801"/>
    </source>
</evidence>
<dbReference type="PROSITE" id="PS50035">
    <property type="entry name" value="PLD"/>
    <property type="match status" value="2"/>
</dbReference>
<comment type="similarity">
    <text evidence="5">Belongs to the phospholipase D family.</text>
</comment>
<keyword evidence="9" id="KW-1185">Reference proteome</keyword>
<dbReference type="InterPro" id="IPR016555">
    <property type="entry name" value="PLipase_D_euk"/>
</dbReference>
<evidence type="ECO:0000256" key="6">
    <source>
        <dbReference type="SAM" id="MobiDB-lite"/>
    </source>
</evidence>
<evidence type="ECO:0000256" key="3">
    <source>
        <dbReference type="ARBA" id="ARBA00022963"/>
    </source>
</evidence>
<dbReference type="PIRSF" id="PIRSF009376">
    <property type="entry name" value="Phospholipase_D_euk"/>
    <property type="match status" value="1"/>
</dbReference>
<dbReference type="Pfam" id="PF00614">
    <property type="entry name" value="PLDc"/>
    <property type="match status" value="1"/>
</dbReference>
<feature type="region of interest" description="Disordered" evidence="6">
    <location>
        <begin position="540"/>
        <end position="575"/>
    </location>
</feature>
<dbReference type="SUPFAM" id="SSF56024">
    <property type="entry name" value="Phospholipase D/nuclease"/>
    <property type="match status" value="2"/>
</dbReference>
<feature type="domain" description="PLD phosphodiesterase" evidence="7">
    <location>
        <begin position="629"/>
        <end position="656"/>
    </location>
</feature>
<dbReference type="GO" id="GO:0006654">
    <property type="term" value="P:phosphatidic acid biosynthetic process"/>
    <property type="evidence" value="ECO:0007669"/>
    <property type="project" value="InterPro"/>
</dbReference>
<dbReference type="STRING" id="747725.A0A168QF85"/>
<dbReference type="OrthoDB" id="14911at2759"/>
<dbReference type="PANTHER" id="PTHR18896">
    <property type="entry name" value="PHOSPHOLIPASE D"/>
    <property type="match status" value="1"/>
</dbReference>
<keyword evidence="2 5" id="KW-0378">Hydrolase</keyword>
<dbReference type="GO" id="GO:0004630">
    <property type="term" value="F:phospholipase D activity"/>
    <property type="evidence" value="ECO:0007669"/>
    <property type="project" value="UniProtKB-UniRule"/>
</dbReference>